<dbReference type="Proteomes" id="UP000193467">
    <property type="component" value="Unassembled WGS sequence"/>
</dbReference>
<dbReference type="InterPro" id="IPR016171">
    <property type="entry name" value="Vanillyl_alc_oxidase_C-sub2"/>
</dbReference>
<sequence>MPARSTALAGLARRQAARQLPAAIRPAFTTAATARPSSSSLSRAAPLRAFSSTPRRAGGNVPARADYKKLTAADVEAFKSFLSTPASSLFTTIASPDGSWTPVNEDDLIGYNKDWMDKYVGHSQLLLKPKSTEEVSKIMAYCYKERIAVVPQGGNTGLVGGGTPVYDEVILSTEAMKEVRHFDEVSGILTADGGAILESLSNYLHPKGYMMPLDLGAKGSCHIAGNISTNAGGLRLLRYGSLHGTVLGIEAVLPDEKGTILSVGMPGGRGGALRKDNTGYDLKQLFIGAEGTLGIVTGVSIMTPRLSSAVNVAVLSVPDFKGVQKVFQETRGHLGEILSAFEFWDQEGLELVLHHTGQKTPFEGEPEGGRAFYVLIETSGSNNDHDSEKLGSLLEHLLESEVIADGVLAQDETQVASLWSLRESMPEAAGKLGKVYKYDLSMPVKDMYSLVEEARVRFEEHGLIKDGSIKSVVGYGHIGDGNLHINIVADRWDEKIEKTIEPWIYEATAARSGSISAEHGLGVMKAPYVGYSKSDESIDVMQAIRKLFDPRGILSPYKYLPPVKEPQAAN</sequence>
<keyword evidence="3" id="KW-0285">Flavoprotein</keyword>
<evidence type="ECO:0000256" key="3">
    <source>
        <dbReference type="ARBA" id="ARBA00022630"/>
    </source>
</evidence>
<dbReference type="Pfam" id="PF02913">
    <property type="entry name" value="FAD-oxidase_C"/>
    <property type="match status" value="1"/>
</dbReference>
<evidence type="ECO:0000256" key="6">
    <source>
        <dbReference type="ARBA" id="ARBA00051436"/>
    </source>
</evidence>
<dbReference type="InterPro" id="IPR036318">
    <property type="entry name" value="FAD-bd_PCMH-like_sf"/>
</dbReference>
<dbReference type="GO" id="GO:0005739">
    <property type="term" value="C:mitochondrion"/>
    <property type="evidence" value="ECO:0007669"/>
    <property type="project" value="TreeGrafter"/>
</dbReference>
<keyword evidence="9" id="KW-1185">Reference proteome</keyword>
<accession>A0A1Y2FMS8</accession>
<dbReference type="InterPro" id="IPR051264">
    <property type="entry name" value="FAD-oxidored/transferase_4"/>
</dbReference>
<dbReference type="Gene3D" id="3.30.70.2190">
    <property type="match status" value="1"/>
</dbReference>
<dbReference type="OrthoDB" id="5332616at2759"/>
<dbReference type="InterPro" id="IPR016166">
    <property type="entry name" value="FAD-bd_PCMH"/>
</dbReference>
<dbReference type="InParanoid" id="A0A1Y2FMS8"/>
<dbReference type="GO" id="GO:0004458">
    <property type="term" value="F:D-lactate dehydrogenase (cytochrome) activity"/>
    <property type="evidence" value="ECO:0007669"/>
    <property type="project" value="UniProtKB-EC"/>
</dbReference>
<dbReference type="EMBL" id="MCGR01000016">
    <property type="protein sequence ID" value="ORY85292.1"/>
    <property type="molecule type" value="Genomic_DNA"/>
</dbReference>
<dbReference type="SUPFAM" id="SSF56176">
    <property type="entry name" value="FAD-binding/transporter-associated domain-like"/>
    <property type="match status" value="1"/>
</dbReference>
<reference evidence="8 9" key="1">
    <citation type="submission" date="2016-07" db="EMBL/GenBank/DDBJ databases">
        <title>Pervasive Adenine N6-methylation of Active Genes in Fungi.</title>
        <authorList>
            <consortium name="DOE Joint Genome Institute"/>
            <person name="Mondo S.J."/>
            <person name="Dannebaum R.O."/>
            <person name="Kuo R.C."/>
            <person name="Labutti K."/>
            <person name="Haridas S."/>
            <person name="Kuo A."/>
            <person name="Salamov A."/>
            <person name="Ahrendt S.R."/>
            <person name="Lipzen A."/>
            <person name="Sullivan W."/>
            <person name="Andreopoulos W.B."/>
            <person name="Clum A."/>
            <person name="Lindquist E."/>
            <person name="Daum C."/>
            <person name="Ramamoorthy G.K."/>
            <person name="Gryganskyi A."/>
            <person name="Culley D."/>
            <person name="Magnuson J.K."/>
            <person name="James T.Y."/>
            <person name="O'Malley M.A."/>
            <person name="Stajich J.E."/>
            <person name="Spatafora J.W."/>
            <person name="Visel A."/>
            <person name="Grigoriev I.V."/>
        </authorList>
    </citation>
    <scope>NUCLEOTIDE SEQUENCE [LARGE SCALE GENOMIC DNA]</scope>
    <source>
        <strain evidence="8 9">62-1032</strain>
    </source>
</reference>
<dbReference type="InterPro" id="IPR016164">
    <property type="entry name" value="FAD-linked_Oxase-like_C"/>
</dbReference>
<protein>
    <recommendedName>
        <fullName evidence="7">FAD-binding PCMH-type domain-containing protein</fullName>
    </recommendedName>
</protein>
<dbReference type="Gene3D" id="3.30.43.10">
    <property type="entry name" value="Uridine Diphospho-n-acetylenolpyruvylglucosamine Reductase, domain 2"/>
    <property type="match status" value="1"/>
</dbReference>
<comment type="catalytic activity">
    <reaction evidence="6">
        <text>(R)-lactate + 2 Fe(III)-[cytochrome c] = 2 Fe(II)-[cytochrome c] + pyruvate + 2 H(+)</text>
        <dbReference type="Rhea" id="RHEA:13521"/>
        <dbReference type="Rhea" id="RHEA-COMP:10350"/>
        <dbReference type="Rhea" id="RHEA-COMP:14399"/>
        <dbReference type="ChEBI" id="CHEBI:15361"/>
        <dbReference type="ChEBI" id="CHEBI:15378"/>
        <dbReference type="ChEBI" id="CHEBI:16004"/>
        <dbReference type="ChEBI" id="CHEBI:29033"/>
        <dbReference type="ChEBI" id="CHEBI:29034"/>
        <dbReference type="EC" id="1.1.2.4"/>
    </reaction>
</comment>
<dbReference type="AlphaFoldDB" id="A0A1Y2FMS8"/>
<gene>
    <name evidence="8" type="ORF">BCR35DRAFT_302737</name>
</gene>
<dbReference type="SUPFAM" id="SSF55103">
    <property type="entry name" value="FAD-linked oxidases, C-terminal domain"/>
    <property type="match status" value="1"/>
</dbReference>
<dbReference type="FunFam" id="1.10.45.10:FF:000001">
    <property type="entry name" value="D-lactate dehydrogenase mitochondrial"/>
    <property type="match status" value="1"/>
</dbReference>
<feature type="domain" description="FAD-binding PCMH-type" evidence="7">
    <location>
        <begin position="119"/>
        <end position="306"/>
    </location>
</feature>
<evidence type="ECO:0000313" key="8">
    <source>
        <dbReference type="EMBL" id="ORY85292.1"/>
    </source>
</evidence>
<name>A0A1Y2FMS8_9BASI</name>
<dbReference type="FunFam" id="3.30.70.2740:FF:000002">
    <property type="entry name" value="D-2-hydroxyglutarate dehydrogenase mitochondrial"/>
    <property type="match status" value="1"/>
</dbReference>
<keyword evidence="5" id="KW-0560">Oxidoreductase</keyword>
<comment type="caution">
    <text evidence="8">The sequence shown here is derived from an EMBL/GenBank/DDBJ whole genome shotgun (WGS) entry which is preliminary data.</text>
</comment>
<dbReference type="FunFam" id="3.30.43.10:FF:000011">
    <property type="entry name" value="D-lactate dehydrogenase (Cytochrome)"/>
    <property type="match status" value="1"/>
</dbReference>
<evidence type="ECO:0000256" key="2">
    <source>
        <dbReference type="ARBA" id="ARBA00008000"/>
    </source>
</evidence>
<evidence type="ECO:0000256" key="1">
    <source>
        <dbReference type="ARBA" id="ARBA00001974"/>
    </source>
</evidence>
<dbReference type="InterPro" id="IPR004113">
    <property type="entry name" value="FAD-bd_oxidored_4_C"/>
</dbReference>
<organism evidence="8 9">
    <name type="scientific">Leucosporidium creatinivorum</name>
    <dbReference type="NCBI Taxonomy" id="106004"/>
    <lineage>
        <taxon>Eukaryota</taxon>
        <taxon>Fungi</taxon>
        <taxon>Dikarya</taxon>
        <taxon>Basidiomycota</taxon>
        <taxon>Pucciniomycotina</taxon>
        <taxon>Microbotryomycetes</taxon>
        <taxon>Leucosporidiales</taxon>
        <taxon>Leucosporidium</taxon>
    </lineage>
</organism>
<evidence type="ECO:0000313" key="9">
    <source>
        <dbReference type="Proteomes" id="UP000193467"/>
    </source>
</evidence>
<dbReference type="Gene3D" id="3.30.70.2740">
    <property type="match status" value="1"/>
</dbReference>
<evidence type="ECO:0000259" key="7">
    <source>
        <dbReference type="PROSITE" id="PS51387"/>
    </source>
</evidence>
<keyword evidence="4" id="KW-0274">FAD</keyword>
<dbReference type="InterPro" id="IPR016169">
    <property type="entry name" value="FAD-bd_PCMH_sub2"/>
</dbReference>
<dbReference type="PROSITE" id="PS51387">
    <property type="entry name" value="FAD_PCMH"/>
    <property type="match status" value="1"/>
</dbReference>
<evidence type="ECO:0000256" key="5">
    <source>
        <dbReference type="ARBA" id="ARBA00023002"/>
    </source>
</evidence>
<dbReference type="FunFam" id="3.30.465.10:FF:000001">
    <property type="entry name" value="D-2-hydroxyglutarate dehydrogenase, mitochondrial"/>
    <property type="match status" value="1"/>
</dbReference>
<dbReference type="PANTHER" id="PTHR43716:SF1">
    <property type="entry name" value="D-2-HYDROXYGLUTARATE DEHYDROGENASE, MITOCHONDRIAL"/>
    <property type="match status" value="1"/>
</dbReference>
<dbReference type="Gene3D" id="3.30.465.10">
    <property type="match status" value="1"/>
</dbReference>
<dbReference type="FunCoup" id="A0A1Y2FMS8">
    <property type="interactions" value="254"/>
</dbReference>
<proteinExistence type="inferred from homology"/>
<dbReference type="InterPro" id="IPR006094">
    <property type="entry name" value="Oxid_FAD_bind_N"/>
</dbReference>
<dbReference type="FunFam" id="3.30.70.2190:FF:000001">
    <property type="entry name" value="D-2-hydroxyglutarate dehydrogenase mitochondrial"/>
    <property type="match status" value="1"/>
</dbReference>
<dbReference type="Pfam" id="PF01565">
    <property type="entry name" value="FAD_binding_4"/>
    <property type="match status" value="1"/>
</dbReference>
<dbReference type="STRING" id="106004.A0A1Y2FMS8"/>
<evidence type="ECO:0000256" key="4">
    <source>
        <dbReference type="ARBA" id="ARBA00022827"/>
    </source>
</evidence>
<comment type="similarity">
    <text evidence="2">Belongs to the FAD-binding oxidoreductase/transferase type 4 family.</text>
</comment>
<dbReference type="InterPro" id="IPR016167">
    <property type="entry name" value="FAD-bd_PCMH_sub1"/>
</dbReference>
<dbReference type="Gene3D" id="1.10.45.10">
    <property type="entry name" value="Vanillyl-alcohol Oxidase, Chain A, domain 4"/>
    <property type="match status" value="1"/>
</dbReference>
<comment type="cofactor">
    <cofactor evidence="1">
        <name>FAD</name>
        <dbReference type="ChEBI" id="CHEBI:57692"/>
    </cofactor>
</comment>
<dbReference type="GO" id="GO:0071949">
    <property type="term" value="F:FAD binding"/>
    <property type="evidence" value="ECO:0007669"/>
    <property type="project" value="InterPro"/>
</dbReference>
<dbReference type="PANTHER" id="PTHR43716">
    <property type="entry name" value="D-2-HYDROXYGLUTARATE DEHYDROGENASE, MITOCHONDRIAL"/>
    <property type="match status" value="1"/>
</dbReference>